<name>A0A9P6QX25_9FUNG</name>
<reference evidence="1" key="1">
    <citation type="journal article" date="2020" name="Fungal Divers.">
        <title>Resolving the Mortierellaceae phylogeny through synthesis of multi-gene phylogenetics and phylogenomics.</title>
        <authorList>
            <person name="Vandepol N."/>
            <person name="Liber J."/>
            <person name="Desiro A."/>
            <person name="Na H."/>
            <person name="Kennedy M."/>
            <person name="Barry K."/>
            <person name="Grigoriev I.V."/>
            <person name="Miller A.N."/>
            <person name="O'Donnell K."/>
            <person name="Stajich J.E."/>
            <person name="Bonito G."/>
        </authorList>
    </citation>
    <scope>NUCLEOTIDE SEQUENCE</scope>
    <source>
        <strain evidence="1">NVP60</strain>
    </source>
</reference>
<dbReference type="EMBL" id="JAAAIN010001244">
    <property type="protein sequence ID" value="KAG0305145.1"/>
    <property type="molecule type" value="Genomic_DNA"/>
</dbReference>
<organism evidence="1 2">
    <name type="scientific">Linnemannia gamsii</name>
    <dbReference type="NCBI Taxonomy" id="64522"/>
    <lineage>
        <taxon>Eukaryota</taxon>
        <taxon>Fungi</taxon>
        <taxon>Fungi incertae sedis</taxon>
        <taxon>Mucoromycota</taxon>
        <taxon>Mortierellomycotina</taxon>
        <taxon>Mortierellomycetes</taxon>
        <taxon>Mortierellales</taxon>
        <taxon>Mortierellaceae</taxon>
        <taxon>Linnemannia</taxon>
    </lineage>
</organism>
<dbReference type="OrthoDB" id="2393824at2759"/>
<gene>
    <name evidence="1" type="ORF">BGZ97_001221</name>
</gene>
<comment type="caution">
    <text evidence="1">The sequence shown here is derived from an EMBL/GenBank/DDBJ whole genome shotgun (WGS) entry which is preliminary data.</text>
</comment>
<protein>
    <submittedName>
        <fullName evidence="1">Uncharacterized protein</fullName>
    </submittedName>
</protein>
<evidence type="ECO:0000313" key="1">
    <source>
        <dbReference type="EMBL" id="KAG0305145.1"/>
    </source>
</evidence>
<keyword evidence="2" id="KW-1185">Reference proteome</keyword>
<dbReference type="Proteomes" id="UP000823405">
    <property type="component" value="Unassembled WGS sequence"/>
</dbReference>
<proteinExistence type="predicted"/>
<accession>A0A9P6QX25</accession>
<sequence length="332" mass="37844">MVENNRYHIPRCGKTRAVIELLSQHWGFTSMLPMTTGNQQEMLTRYLSADIVQNGPKIQAITGCLLILRLMILRYCLTLGFKDTSTCDRWMLRQVCPRAFDEAVSDVFDDIFRTLLLSRLKTKVKGAVKTTSQSNKITSATGGNEAVSRQPQDERGLNHVDEEDNFFPRLMKRKAVEVLQNMEYNRPRQNKQTLSNDYVNNDNNQGFRTHIATTLTSSRSRSAKGKENLLFRQSVAASSLLLYSYSFDINVLFFSLVDLDIVFNRVEKCLGVYSQTKIPFLCLGDEDTDDVHNDDDDFWPDEIYGGSVSSEDEFRGETEIEGSHFGAIPVMR</sequence>
<evidence type="ECO:0000313" key="2">
    <source>
        <dbReference type="Proteomes" id="UP000823405"/>
    </source>
</evidence>
<dbReference type="AlphaFoldDB" id="A0A9P6QX25"/>